<keyword evidence="3" id="KW-1185">Reference proteome</keyword>
<name>A0ABQ6XEX6_PEDPE</name>
<keyword evidence="1" id="KW-0812">Transmembrane</keyword>
<feature type="transmembrane region" description="Helical" evidence="1">
    <location>
        <begin position="149"/>
        <end position="168"/>
    </location>
</feature>
<feature type="transmembrane region" description="Helical" evidence="1">
    <location>
        <begin position="339"/>
        <end position="355"/>
    </location>
</feature>
<gene>
    <name evidence="2" type="ORF">GBO79_09025</name>
</gene>
<proteinExistence type="predicted"/>
<evidence type="ECO:0000256" key="1">
    <source>
        <dbReference type="SAM" id="Phobius"/>
    </source>
</evidence>
<evidence type="ECO:0008006" key="4">
    <source>
        <dbReference type="Google" id="ProtNLM"/>
    </source>
</evidence>
<feature type="transmembrane region" description="Helical" evidence="1">
    <location>
        <begin position="65"/>
        <end position="81"/>
    </location>
</feature>
<dbReference type="EMBL" id="WENB01000006">
    <property type="protein sequence ID" value="KAF0412435.1"/>
    <property type="molecule type" value="Genomic_DNA"/>
</dbReference>
<dbReference type="Proteomes" id="UP000472573">
    <property type="component" value="Unassembled WGS sequence"/>
</dbReference>
<comment type="caution">
    <text evidence="2">The sequence shown here is derived from an EMBL/GenBank/DDBJ whole genome shotgun (WGS) entry which is preliminary data.</text>
</comment>
<feature type="transmembrane region" description="Helical" evidence="1">
    <location>
        <begin position="222"/>
        <end position="245"/>
    </location>
</feature>
<evidence type="ECO:0000313" key="2">
    <source>
        <dbReference type="EMBL" id="KAF0412435.1"/>
    </source>
</evidence>
<reference evidence="2 3" key="1">
    <citation type="submission" date="2019-10" db="EMBL/GenBank/DDBJ databases">
        <authorList>
            <person name="Irmler S."/>
            <person name="Berthoud H."/>
            <person name="Roetschi A."/>
            <person name="Arias E."/>
            <person name="Shani N."/>
            <person name="Wuethrich D."/>
            <person name="Bruggmann R."/>
        </authorList>
    </citation>
    <scope>NUCLEOTIDE SEQUENCE [LARGE SCALE GENOMIC DNA]</scope>
    <source>
        <strain evidence="2 3">FAM13073</strain>
    </source>
</reference>
<dbReference type="RefSeq" id="WP_159276670.1">
    <property type="nucleotide sequence ID" value="NZ_WENB01000006.1"/>
</dbReference>
<sequence length="384" mass="44365">MKTLKFSKNVRLMGYCLLILTYTIFHYTQMAMIANLGGFNNLFRILAVIILLFGMLFQKYSFRELVFFCGIFLFSIFVAYQNKSLDFPITVAIIFCLRKIEFSKIVKADFYTRFVITLIIFVCAVSNYIPSNNFFRDGVIRYSFGFYHPNLFGAYVLILTLEFIYLGHIRNNNTLRIWIILPIIFFIDKTANSRSAEVSLLIYLIVYLIFKINFFSKVSNKILYCASIVAICLVSTLSVISTYMYNPTSEIWGMMNKLLSSRPAIINSVVNNFYPVHLFGQRTALLGDMDGIFINGRNINLFVDNSYMSIAIKLGAVTLAVFVLWLIKNAYIFTKGKNRIVMFCWLISLLVWGLSENKLILIQFNILLFSYVEKNEGEITCKNI</sequence>
<evidence type="ECO:0000313" key="3">
    <source>
        <dbReference type="Proteomes" id="UP000472573"/>
    </source>
</evidence>
<reference evidence="3" key="2">
    <citation type="submission" date="2020-03" db="EMBL/GenBank/DDBJ databases">
        <title>SpeciesPrimer: A bioinformatics pipeline dedicated to the design of qPCR primers for the quantification of bacterial species.</title>
        <authorList>
            <person name="Dreier M."/>
            <person name="Berthoud H."/>
            <person name="Shani N."/>
            <person name="Wechsler D."/>
            <person name="Junier P."/>
        </authorList>
    </citation>
    <scope>NUCLEOTIDE SEQUENCE [LARGE SCALE GENOMIC DNA]</scope>
    <source>
        <strain evidence="3">FAM13073</strain>
    </source>
</reference>
<feature type="transmembrane region" description="Helical" evidence="1">
    <location>
        <begin position="41"/>
        <end position="58"/>
    </location>
</feature>
<protein>
    <recommendedName>
        <fullName evidence="4">Polysaccharide polymerase</fullName>
    </recommendedName>
</protein>
<feature type="transmembrane region" description="Helical" evidence="1">
    <location>
        <begin position="198"/>
        <end position="215"/>
    </location>
</feature>
<feature type="transmembrane region" description="Helical" evidence="1">
    <location>
        <begin position="12"/>
        <end position="29"/>
    </location>
</feature>
<keyword evidence="1" id="KW-0472">Membrane</keyword>
<keyword evidence="1" id="KW-1133">Transmembrane helix</keyword>
<organism evidence="2 3">
    <name type="scientific">Pediococcus pentosaceus</name>
    <dbReference type="NCBI Taxonomy" id="1255"/>
    <lineage>
        <taxon>Bacteria</taxon>
        <taxon>Bacillati</taxon>
        <taxon>Bacillota</taxon>
        <taxon>Bacilli</taxon>
        <taxon>Lactobacillales</taxon>
        <taxon>Lactobacillaceae</taxon>
        <taxon>Pediococcus</taxon>
    </lineage>
</organism>
<feature type="transmembrane region" description="Helical" evidence="1">
    <location>
        <begin position="110"/>
        <end position="129"/>
    </location>
</feature>
<accession>A0ABQ6XEX6</accession>
<feature type="transmembrane region" description="Helical" evidence="1">
    <location>
        <begin position="307"/>
        <end position="327"/>
    </location>
</feature>